<accession>C0C4R8</accession>
<comment type="caution">
    <text evidence="1">The sequence shown here is derived from an EMBL/GenBank/DDBJ whole genome shotgun (WGS) entry which is preliminary data.</text>
</comment>
<reference evidence="1" key="1">
    <citation type="submission" date="2009-02" db="EMBL/GenBank/DDBJ databases">
        <authorList>
            <person name="Fulton L."/>
            <person name="Clifton S."/>
            <person name="Fulton B."/>
            <person name="Xu J."/>
            <person name="Minx P."/>
            <person name="Pepin K.H."/>
            <person name="Johnson M."/>
            <person name="Bhonagiri V."/>
            <person name="Nash W.E."/>
            <person name="Mardis E.R."/>
            <person name="Wilson R.K."/>
        </authorList>
    </citation>
    <scope>NUCLEOTIDE SEQUENCE [LARGE SCALE GENOMIC DNA]</scope>
    <source>
        <strain evidence="1">DSM 15053</strain>
    </source>
</reference>
<dbReference type="Proteomes" id="UP000004893">
    <property type="component" value="Unassembled WGS sequence"/>
</dbReference>
<dbReference type="STRING" id="553973.CLOHYLEM_07084"/>
<dbReference type="EMBL" id="ABYI02000034">
    <property type="protein sequence ID" value="EEG73061.1"/>
    <property type="molecule type" value="Genomic_DNA"/>
</dbReference>
<sequence>MILNDWGWTARGWVYMAAAGRSGRWEAVTVGRAGSRQPSLFGMKS</sequence>
<reference evidence="1" key="2">
    <citation type="submission" date="2013-06" db="EMBL/GenBank/DDBJ databases">
        <title>Draft genome sequence of Clostridium hylemonae (DSM 15053).</title>
        <authorList>
            <person name="Sudarsanam P."/>
            <person name="Ley R."/>
            <person name="Guruge J."/>
            <person name="Turnbaugh P.J."/>
            <person name="Mahowald M."/>
            <person name="Liep D."/>
            <person name="Gordon J."/>
        </authorList>
    </citation>
    <scope>NUCLEOTIDE SEQUENCE</scope>
    <source>
        <strain evidence="1">DSM 15053</strain>
    </source>
</reference>
<evidence type="ECO:0000313" key="1">
    <source>
        <dbReference type="EMBL" id="EEG73061.1"/>
    </source>
</evidence>
<proteinExistence type="predicted"/>
<evidence type="ECO:0000313" key="2">
    <source>
        <dbReference type="Proteomes" id="UP000004893"/>
    </source>
</evidence>
<protein>
    <submittedName>
        <fullName evidence="1">Uncharacterized protein</fullName>
    </submittedName>
</protein>
<dbReference type="AlphaFoldDB" id="C0C4R8"/>
<organism evidence="1 2">
    <name type="scientific">[Clostridium] hylemonae DSM 15053</name>
    <dbReference type="NCBI Taxonomy" id="553973"/>
    <lineage>
        <taxon>Bacteria</taxon>
        <taxon>Bacillati</taxon>
        <taxon>Bacillota</taxon>
        <taxon>Clostridia</taxon>
        <taxon>Lachnospirales</taxon>
        <taxon>Lachnospiraceae</taxon>
    </lineage>
</organism>
<dbReference type="HOGENOM" id="CLU_3214451_0_0_9"/>
<name>C0C4R8_9FIRM</name>
<keyword evidence="2" id="KW-1185">Reference proteome</keyword>
<gene>
    <name evidence="1" type="ORF">CLOHYLEM_07084</name>
</gene>